<evidence type="ECO:0000256" key="1">
    <source>
        <dbReference type="SAM" id="MobiDB-lite"/>
    </source>
</evidence>
<feature type="region of interest" description="Disordered" evidence="1">
    <location>
        <begin position="237"/>
        <end position="292"/>
    </location>
</feature>
<organism evidence="2 3">
    <name type="scientific">Streptomyces albospinus</name>
    <dbReference type="NCBI Taxonomy" id="285515"/>
    <lineage>
        <taxon>Bacteria</taxon>
        <taxon>Bacillati</taxon>
        <taxon>Actinomycetota</taxon>
        <taxon>Actinomycetes</taxon>
        <taxon>Kitasatosporales</taxon>
        <taxon>Streptomycetaceae</taxon>
        <taxon>Streptomyces</taxon>
    </lineage>
</organism>
<feature type="compositionally biased region" description="Low complexity" evidence="1">
    <location>
        <begin position="264"/>
        <end position="276"/>
    </location>
</feature>
<name>A0ABQ2UP27_9ACTN</name>
<reference evidence="3" key="1">
    <citation type="journal article" date="2019" name="Int. J. Syst. Evol. Microbiol.">
        <title>The Global Catalogue of Microorganisms (GCM) 10K type strain sequencing project: providing services to taxonomists for standard genome sequencing and annotation.</title>
        <authorList>
            <consortium name="The Broad Institute Genomics Platform"/>
            <consortium name="The Broad Institute Genome Sequencing Center for Infectious Disease"/>
            <person name="Wu L."/>
            <person name="Ma J."/>
        </authorList>
    </citation>
    <scope>NUCLEOTIDE SEQUENCE [LARGE SCALE GENOMIC DNA]</scope>
    <source>
        <strain evidence="3">JCM 3399</strain>
    </source>
</reference>
<dbReference type="InterPro" id="IPR016138">
    <property type="entry name" value="Ribosome_inactivat_prot_sub1"/>
</dbReference>
<feature type="compositionally biased region" description="Polar residues" evidence="1">
    <location>
        <begin position="34"/>
        <end position="48"/>
    </location>
</feature>
<feature type="region of interest" description="Disordered" evidence="1">
    <location>
        <begin position="31"/>
        <end position="55"/>
    </location>
</feature>
<evidence type="ECO:0000313" key="3">
    <source>
        <dbReference type="Proteomes" id="UP000654471"/>
    </source>
</evidence>
<gene>
    <name evidence="2" type="ORF">GCM10010211_08460</name>
</gene>
<dbReference type="Gene3D" id="3.40.420.10">
    <property type="entry name" value="Ricin (A subunit), domain 1"/>
    <property type="match status" value="1"/>
</dbReference>
<dbReference type="Pfam" id="PF00161">
    <property type="entry name" value="RIP"/>
    <property type="match status" value="1"/>
</dbReference>
<dbReference type="SUPFAM" id="SSF56371">
    <property type="entry name" value="Ribosome inactivating proteins (RIP)"/>
    <property type="match status" value="1"/>
</dbReference>
<dbReference type="Proteomes" id="UP000654471">
    <property type="component" value="Unassembled WGS sequence"/>
</dbReference>
<dbReference type="RefSeq" id="WP_189296479.1">
    <property type="nucleotide sequence ID" value="NZ_BMRP01000002.1"/>
</dbReference>
<dbReference type="InterPro" id="IPR036041">
    <property type="entry name" value="Ribosome-inact_prot_sf"/>
</dbReference>
<protein>
    <submittedName>
        <fullName evidence="2">Uncharacterized protein</fullName>
    </submittedName>
</protein>
<accession>A0ABQ2UP27</accession>
<dbReference type="InterPro" id="IPR001574">
    <property type="entry name" value="Ribosome_inactivat_prot"/>
</dbReference>
<keyword evidence="3" id="KW-1185">Reference proteome</keyword>
<sequence>MNAAPWRSWCIDHRSPITDHRQGLAGTLGAGSAVAQNSPEARPQTQARPQPRAVGSDEEYANLYTHTVGNIRSAMLGGEAARQPGAGHLIRNPDPHAFQPINIGRLAERDDIEGGAVRGLFRRSDNYLLGFYVRHGDRQIVYTFTEGGSDMIPGEVYPEARRSRFPFPVTYRHLPGIQVGRGRLRDAVRRLFDNDPGTSNHNVQDGVERLAVALAEGARFQVIPGLIAQHIRGGQDWTAGRTGQRAPTRRRSMTGTIGPRSSWARTPPTRPAATAPCGGSSARTVGTAPTCC</sequence>
<proteinExistence type="predicted"/>
<evidence type="ECO:0000313" key="2">
    <source>
        <dbReference type="EMBL" id="GGU47036.1"/>
    </source>
</evidence>
<dbReference type="EMBL" id="BMRP01000002">
    <property type="protein sequence ID" value="GGU47036.1"/>
    <property type="molecule type" value="Genomic_DNA"/>
</dbReference>
<comment type="caution">
    <text evidence="2">The sequence shown here is derived from an EMBL/GenBank/DDBJ whole genome shotgun (WGS) entry which is preliminary data.</text>
</comment>